<evidence type="ECO:0000313" key="3">
    <source>
        <dbReference type="Proteomes" id="UP000308707"/>
    </source>
</evidence>
<keyword evidence="3" id="KW-1185">Reference proteome</keyword>
<dbReference type="PROSITE" id="PS51257">
    <property type="entry name" value="PROKAR_LIPOPROTEIN"/>
    <property type="match status" value="1"/>
</dbReference>
<organism evidence="2 3">
    <name type="scientific">Luteimonas gilva</name>
    <dbReference type="NCBI Taxonomy" id="2572684"/>
    <lineage>
        <taxon>Bacteria</taxon>
        <taxon>Pseudomonadati</taxon>
        <taxon>Pseudomonadota</taxon>
        <taxon>Gammaproteobacteria</taxon>
        <taxon>Lysobacterales</taxon>
        <taxon>Lysobacteraceae</taxon>
        <taxon>Luteimonas</taxon>
    </lineage>
</organism>
<dbReference type="RefSeq" id="WP_137267293.1">
    <property type="nucleotide sequence ID" value="NZ_SZUA01000002.1"/>
</dbReference>
<sequence>MKTPVCGLLAAAMLAACPAPAADNAVAVKFDLSEAEAALSILDKRVKGEQVTEADWQALFATSGYRRLKEREAWMGRKFTEADFEAFMETPRSAEQVAGLRRTLREWTSQPIEAAAKIAFAYLPAGAKMKGTVYPMIKPKKNEFVFDTRRDPAIFLYLDADVPAAKARNTMAHELHHIGQNSVCPPAATKKKYASPDSTLAKLQGWVGSFSEGFAVLAAAGGPRPDPLVDRGEQESAEWARNVAKFDELMAEQNAFFLTVLDGKAGDASAVDAKMMGYFGVQGPWYTVGWKMAVTIENQFGRQRVIDVFCDQRQLLATYNEAAALQNKTLAKPLPLWDAGLARTLSQ</sequence>
<name>A0A4U5JMH4_9GAMM</name>
<feature type="signal peptide" evidence="1">
    <location>
        <begin position="1"/>
        <end position="21"/>
    </location>
</feature>
<dbReference type="Pfam" id="PF18958">
    <property type="entry name" value="DUF5700"/>
    <property type="match status" value="1"/>
</dbReference>
<gene>
    <name evidence="2" type="ORF">FCE95_12275</name>
</gene>
<protein>
    <recommendedName>
        <fullName evidence="4">DUF2268 domain-containing protein</fullName>
    </recommendedName>
</protein>
<reference evidence="2 3" key="1">
    <citation type="submission" date="2019-04" db="EMBL/GenBank/DDBJ databases">
        <title>Reference strain of H23.</title>
        <authorList>
            <person name="Luo X."/>
        </authorList>
    </citation>
    <scope>NUCLEOTIDE SEQUENCE [LARGE SCALE GENOMIC DNA]</scope>
    <source>
        <strain evidence="2 3">H23</strain>
    </source>
</reference>
<dbReference type="Proteomes" id="UP000308707">
    <property type="component" value="Unassembled WGS sequence"/>
</dbReference>
<dbReference type="OrthoDB" id="8481360at2"/>
<comment type="caution">
    <text evidence="2">The sequence shown here is derived from an EMBL/GenBank/DDBJ whole genome shotgun (WGS) entry which is preliminary data.</text>
</comment>
<feature type="chain" id="PRO_5020230792" description="DUF2268 domain-containing protein" evidence="1">
    <location>
        <begin position="22"/>
        <end position="347"/>
    </location>
</feature>
<dbReference type="EMBL" id="SZUA01000002">
    <property type="protein sequence ID" value="TKR30862.1"/>
    <property type="molecule type" value="Genomic_DNA"/>
</dbReference>
<proteinExistence type="predicted"/>
<accession>A0A4U5JMH4</accession>
<keyword evidence="1" id="KW-0732">Signal</keyword>
<evidence type="ECO:0000256" key="1">
    <source>
        <dbReference type="SAM" id="SignalP"/>
    </source>
</evidence>
<evidence type="ECO:0000313" key="2">
    <source>
        <dbReference type="EMBL" id="TKR30862.1"/>
    </source>
</evidence>
<dbReference type="AlphaFoldDB" id="A0A4U5JMH4"/>
<dbReference type="InterPro" id="IPR043754">
    <property type="entry name" value="DUF5700"/>
</dbReference>
<evidence type="ECO:0008006" key="4">
    <source>
        <dbReference type="Google" id="ProtNLM"/>
    </source>
</evidence>